<protein>
    <submittedName>
        <fullName evidence="2">Uncharacterized protein</fullName>
    </submittedName>
</protein>
<keyword evidence="1" id="KW-0812">Transmembrane</keyword>
<dbReference type="EMBL" id="BK015876">
    <property type="protein sequence ID" value="DAD71124.1"/>
    <property type="molecule type" value="Genomic_DNA"/>
</dbReference>
<feature type="transmembrane region" description="Helical" evidence="1">
    <location>
        <begin position="36"/>
        <end position="57"/>
    </location>
</feature>
<keyword evidence="1" id="KW-1133">Transmembrane helix</keyword>
<evidence type="ECO:0000313" key="2">
    <source>
        <dbReference type="EMBL" id="DAD71124.1"/>
    </source>
</evidence>
<keyword evidence="1" id="KW-0472">Membrane</keyword>
<accession>A0A8S5LM13</accession>
<organism evidence="2">
    <name type="scientific">Podoviridae sp. ctiuS14</name>
    <dbReference type="NCBI Taxonomy" id="2827620"/>
    <lineage>
        <taxon>Viruses</taxon>
        <taxon>Duplodnaviria</taxon>
        <taxon>Heunggongvirae</taxon>
        <taxon>Uroviricota</taxon>
        <taxon>Caudoviricetes</taxon>
    </lineage>
</organism>
<reference evidence="2" key="1">
    <citation type="journal article" date="2021" name="Proc. Natl. Acad. Sci. U.S.A.">
        <title>A Catalog of Tens of Thousands of Viruses from Human Metagenomes Reveals Hidden Associations with Chronic Diseases.</title>
        <authorList>
            <person name="Tisza M.J."/>
            <person name="Buck C.B."/>
        </authorList>
    </citation>
    <scope>NUCLEOTIDE SEQUENCE</scope>
    <source>
        <strain evidence="2">CtiuS14</strain>
    </source>
</reference>
<proteinExistence type="predicted"/>
<sequence length="58" mass="6775">MKKEIKEGIHTLKLLKDDPEFQEKSKKYGKQLLHDIGELILGLFVLLMMFSFAMHLIS</sequence>
<evidence type="ECO:0000256" key="1">
    <source>
        <dbReference type="SAM" id="Phobius"/>
    </source>
</evidence>
<name>A0A8S5LM13_9CAUD</name>